<sequence>MTIKRYTLAAIAALTLGTTLGATGASAQYYGNEYGGPRRFDRGYDEDRPRRRDYEEDRYERRRDRDDFRGGGRGGSICVTARGNCVTRPAPFNSSCGCEVPGFGFKRGAIGR</sequence>
<proteinExistence type="predicted"/>
<feature type="region of interest" description="Disordered" evidence="1">
    <location>
        <begin position="33"/>
        <end position="74"/>
    </location>
</feature>
<organism evidence="3 4">
    <name type="scientific">Methylobacterium cerastii</name>
    <dbReference type="NCBI Taxonomy" id="932741"/>
    <lineage>
        <taxon>Bacteria</taxon>
        <taxon>Pseudomonadati</taxon>
        <taxon>Pseudomonadota</taxon>
        <taxon>Alphaproteobacteria</taxon>
        <taxon>Hyphomicrobiales</taxon>
        <taxon>Methylobacteriaceae</taxon>
        <taxon>Methylobacterium</taxon>
    </lineage>
</organism>
<evidence type="ECO:0000256" key="1">
    <source>
        <dbReference type="SAM" id="MobiDB-lite"/>
    </source>
</evidence>
<dbReference type="RefSeq" id="WP_147753209.1">
    <property type="nucleotide sequence ID" value="NZ_BPQG01000044.1"/>
</dbReference>
<keyword evidence="2" id="KW-0732">Signal</keyword>
<feature type="signal peptide" evidence="2">
    <location>
        <begin position="1"/>
        <end position="27"/>
    </location>
</feature>
<feature type="chain" id="PRO_5045987266" evidence="2">
    <location>
        <begin position="28"/>
        <end position="112"/>
    </location>
</feature>
<protein>
    <submittedName>
        <fullName evidence="3">Uncharacterized protein</fullName>
    </submittedName>
</protein>
<evidence type="ECO:0000313" key="3">
    <source>
        <dbReference type="EMBL" id="GJD45014.1"/>
    </source>
</evidence>
<dbReference type="EMBL" id="BPQG01000044">
    <property type="protein sequence ID" value="GJD45014.1"/>
    <property type="molecule type" value="Genomic_DNA"/>
</dbReference>
<reference evidence="3 4" key="1">
    <citation type="journal article" date="2021" name="Front. Microbiol.">
        <title>Comprehensive Comparative Genomics and Phenotyping of Methylobacterium Species.</title>
        <authorList>
            <person name="Alessa O."/>
            <person name="Ogura Y."/>
            <person name="Fujitani Y."/>
            <person name="Takami H."/>
            <person name="Hayashi T."/>
            <person name="Sahin N."/>
            <person name="Tani A."/>
        </authorList>
    </citation>
    <scope>NUCLEOTIDE SEQUENCE [LARGE SCALE GENOMIC DNA]</scope>
    <source>
        <strain evidence="3 4">DSM 23679</strain>
    </source>
</reference>
<comment type="caution">
    <text evidence="3">The sequence shown here is derived from an EMBL/GenBank/DDBJ whole genome shotgun (WGS) entry which is preliminary data.</text>
</comment>
<dbReference type="Proteomes" id="UP001055117">
    <property type="component" value="Unassembled WGS sequence"/>
</dbReference>
<keyword evidence="4" id="KW-1185">Reference proteome</keyword>
<gene>
    <name evidence="3" type="ORF">AFCDBAGC_2883</name>
</gene>
<feature type="compositionally biased region" description="Basic and acidic residues" evidence="1">
    <location>
        <begin position="36"/>
        <end position="70"/>
    </location>
</feature>
<evidence type="ECO:0000313" key="4">
    <source>
        <dbReference type="Proteomes" id="UP001055117"/>
    </source>
</evidence>
<name>A0ABQ4QID6_9HYPH</name>
<evidence type="ECO:0000256" key="2">
    <source>
        <dbReference type="SAM" id="SignalP"/>
    </source>
</evidence>
<accession>A0ABQ4QID6</accession>